<name>A0ABT4V8D8_9PSEU</name>
<organism evidence="2 3">
    <name type="scientific">Saccharopolyspora oryzae</name>
    <dbReference type="NCBI Taxonomy" id="2997343"/>
    <lineage>
        <taxon>Bacteria</taxon>
        <taxon>Bacillati</taxon>
        <taxon>Actinomycetota</taxon>
        <taxon>Actinomycetes</taxon>
        <taxon>Pseudonocardiales</taxon>
        <taxon>Pseudonocardiaceae</taxon>
        <taxon>Saccharopolyspora</taxon>
    </lineage>
</organism>
<evidence type="ECO:0000313" key="2">
    <source>
        <dbReference type="EMBL" id="MDA3630231.1"/>
    </source>
</evidence>
<accession>A0ABT4V8D8</accession>
<evidence type="ECO:0000313" key="3">
    <source>
        <dbReference type="Proteomes" id="UP001210380"/>
    </source>
</evidence>
<sequence length="64" mass="6800">MGIGDFADKMKDLGKEHGDKIGQGLDAAADKAKEKFGHEGEIDQAVEKGKEFLGGESKPEPGQQ</sequence>
<dbReference type="InterPro" id="IPR028037">
    <property type="entry name" value="Antitoxin_Rv0909/MT0933"/>
</dbReference>
<dbReference type="Proteomes" id="UP001210380">
    <property type="component" value="Unassembled WGS sequence"/>
</dbReference>
<protein>
    <submittedName>
        <fullName evidence="2">Antitoxin</fullName>
    </submittedName>
</protein>
<feature type="compositionally biased region" description="Basic and acidic residues" evidence="1">
    <location>
        <begin position="1"/>
        <end position="20"/>
    </location>
</feature>
<keyword evidence="3" id="KW-1185">Reference proteome</keyword>
<gene>
    <name evidence="2" type="ORF">OU415_32715</name>
</gene>
<feature type="compositionally biased region" description="Basic and acidic residues" evidence="1">
    <location>
        <begin position="28"/>
        <end position="64"/>
    </location>
</feature>
<feature type="region of interest" description="Disordered" evidence="1">
    <location>
        <begin position="1"/>
        <end position="64"/>
    </location>
</feature>
<reference evidence="2 3" key="1">
    <citation type="submission" date="2022-11" db="EMBL/GenBank/DDBJ databases">
        <title>Draft genome sequence of Saccharopolyspora sp. WRP15-2 isolated from rhizosphere soils of wild rice in Thailand.</title>
        <authorList>
            <person name="Duangmal K."/>
            <person name="Kammanee S."/>
            <person name="Muangham S."/>
        </authorList>
    </citation>
    <scope>NUCLEOTIDE SEQUENCE [LARGE SCALE GENOMIC DNA]</scope>
    <source>
        <strain evidence="2 3">WRP15-2</strain>
    </source>
</reference>
<dbReference type="EMBL" id="JAQGLA010000092">
    <property type="protein sequence ID" value="MDA3630231.1"/>
    <property type="molecule type" value="Genomic_DNA"/>
</dbReference>
<proteinExistence type="predicted"/>
<dbReference type="RefSeq" id="WP_270953373.1">
    <property type="nucleotide sequence ID" value="NZ_JAQGLA010000092.1"/>
</dbReference>
<evidence type="ECO:0000256" key="1">
    <source>
        <dbReference type="SAM" id="MobiDB-lite"/>
    </source>
</evidence>
<comment type="caution">
    <text evidence="2">The sequence shown here is derived from an EMBL/GenBank/DDBJ whole genome shotgun (WGS) entry which is preliminary data.</text>
</comment>
<dbReference type="Pfam" id="PF14013">
    <property type="entry name" value="MT0933_antitox"/>
    <property type="match status" value="1"/>
</dbReference>